<dbReference type="CDD" id="cd00464">
    <property type="entry name" value="SK"/>
    <property type="match status" value="1"/>
</dbReference>
<feature type="binding site" evidence="7">
    <location>
        <position position="160"/>
    </location>
    <ligand>
        <name>ATP</name>
        <dbReference type="ChEBI" id="CHEBI:30616"/>
    </ligand>
</feature>
<dbReference type="InterPro" id="IPR027417">
    <property type="entry name" value="P-loop_NTPase"/>
</dbReference>
<keyword evidence="4 7" id="KW-0418">Kinase</keyword>
<evidence type="ECO:0000256" key="5">
    <source>
        <dbReference type="ARBA" id="ARBA00022840"/>
    </source>
</evidence>
<dbReference type="Pfam" id="PF01202">
    <property type="entry name" value="SKI"/>
    <property type="match status" value="1"/>
</dbReference>
<dbReference type="PANTHER" id="PTHR21087:SF16">
    <property type="entry name" value="SHIKIMATE KINASE 1, CHLOROPLASTIC"/>
    <property type="match status" value="1"/>
</dbReference>
<dbReference type="HAMAP" id="MF_00109">
    <property type="entry name" value="Shikimate_kinase"/>
    <property type="match status" value="1"/>
</dbReference>
<reference evidence="9" key="1">
    <citation type="journal article" date="2019" name="Int. J. Syst. Evol. Microbiol.">
        <title>The Global Catalogue of Microorganisms (GCM) 10K type strain sequencing project: providing services to taxonomists for standard genome sequencing and annotation.</title>
        <authorList>
            <consortium name="The Broad Institute Genomics Platform"/>
            <consortium name="The Broad Institute Genome Sequencing Center for Infectious Disease"/>
            <person name="Wu L."/>
            <person name="Ma J."/>
        </authorList>
    </citation>
    <scope>NUCLEOTIDE SEQUENCE [LARGE SCALE GENOMIC DNA]</scope>
    <source>
        <strain evidence="9">CCUG 57113</strain>
    </source>
</reference>
<organism evidence="8 9">
    <name type="scientific">Cohnella suwonensis</name>
    <dbReference type="NCBI Taxonomy" id="696072"/>
    <lineage>
        <taxon>Bacteria</taxon>
        <taxon>Bacillati</taxon>
        <taxon>Bacillota</taxon>
        <taxon>Bacilli</taxon>
        <taxon>Bacillales</taxon>
        <taxon>Paenibacillaceae</taxon>
        <taxon>Cohnella</taxon>
    </lineage>
</organism>
<dbReference type="EC" id="2.7.1.71" evidence="7"/>
<evidence type="ECO:0000256" key="7">
    <source>
        <dbReference type="HAMAP-Rule" id="MF_00109"/>
    </source>
</evidence>
<comment type="caution">
    <text evidence="8">The sequence shown here is derived from an EMBL/GenBank/DDBJ whole genome shotgun (WGS) entry which is preliminary data.</text>
</comment>
<dbReference type="InterPro" id="IPR031322">
    <property type="entry name" value="Shikimate/glucono_kinase"/>
</dbReference>
<dbReference type="PANTHER" id="PTHR21087">
    <property type="entry name" value="SHIKIMATE KINASE"/>
    <property type="match status" value="1"/>
</dbReference>
<accession>A0ABW0LRN8</accession>
<comment type="subunit">
    <text evidence="7">Monomer.</text>
</comment>
<name>A0ABW0LRN8_9BACL</name>
<comment type="catalytic activity">
    <reaction evidence="7">
        <text>shikimate + ATP = 3-phosphoshikimate + ADP + H(+)</text>
        <dbReference type="Rhea" id="RHEA:13121"/>
        <dbReference type="ChEBI" id="CHEBI:15378"/>
        <dbReference type="ChEBI" id="CHEBI:30616"/>
        <dbReference type="ChEBI" id="CHEBI:36208"/>
        <dbReference type="ChEBI" id="CHEBI:145989"/>
        <dbReference type="ChEBI" id="CHEBI:456216"/>
        <dbReference type="EC" id="2.7.1.71"/>
    </reaction>
</comment>
<evidence type="ECO:0000313" key="9">
    <source>
        <dbReference type="Proteomes" id="UP001596105"/>
    </source>
</evidence>
<comment type="function">
    <text evidence="7">Catalyzes the specific phosphorylation of the 3-hydroxyl group of shikimic acid using ATP as a cosubstrate.</text>
</comment>
<dbReference type="PRINTS" id="PR01100">
    <property type="entry name" value="SHIKIMTKNASE"/>
</dbReference>
<keyword evidence="7" id="KW-0963">Cytoplasm</keyword>
<comment type="cofactor">
    <cofactor evidence="7">
        <name>Mg(2+)</name>
        <dbReference type="ChEBI" id="CHEBI:18420"/>
    </cofactor>
    <text evidence="7">Binds 1 Mg(2+) ion per subunit.</text>
</comment>
<dbReference type="RefSeq" id="WP_378081011.1">
    <property type="nucleotide sequence ID" value="NZ_JBHSMH010000001.1"/>
</dbReference>
<feature type="binding site" evidence="7">
    <location>
        <position position="63"/>
    </location>
    <ligand>
        <name>substrate</name>
    </ligand>
</feature>
<feature type="binding site" evidence="7">
    <location>
        <position position="21"/>
    </location>
    <ligand>
        <name>Mg(2+)</name>
        <dbReference type="ChEBI" id="CHEBI:18420"/>
    </ligand>
</feature>
<protein>
    <recommendedName>
        <fullName evidence="7">Shikimate kinase</fullName>
        <shortName evidence="7">SK</shortName>
        <ecNumber evidence="7">2.7.1.71</ecNumber>
    </recommendedName>
</protein>
<dbReference type="InterPro" id="IPR000623">
    <property type="entry name" value="Shikimate_kinase/TSH1"/>
</dbReference>
<evidence type="ECO:0000256" key="3">
    <source>
        <dbReference type="ARBA" id="ARBA00022741"/>
    </source>
</evidence>
<sequence>MEQFGTSRNVVIVGFMGTGKSTVSRLLAEKLGWDSKDTDEEIELAAGKSIKRIFAEDGEQAFRDLESRVLTEVLSRPNQVVATGGGAALREENRRTMLKGGWVVALTADRRTLVSRVTSAAAAGTRPLLEGDAEERVGALLEARRHAYDFAQATVDTSERTPLELADLLAGWMPGR</sequence>
<keyword evidence="2 7" id="KW-0808">Transferase</keyword>
<keyword evidence="7" id="KW-0460">Magnesium</keyword>
<evidence type="ECO:0000256" key="2">
    <source>
        <dbReference type="ARBA" id="ARBA00022679"/>
    </source>
</evidence>
<comment type="pathway">
    <text evidence="7">Metabolic intermediate biosynthesis; chorismate biosynthesis; chorismate from D-erythrose 4-phosphate and phosphoenolpyruvate: step 5/7.</text>
</comment>
<evidence type="ECO:0000256" key="6">
    <source>
        <dbReference type="ARBA" id="ARBA00023141"/>
    </source>
</evidence>
<gene>
    <name evidence="7" type="primary">aroK</name>
    <name evidence="8" type="ORF">ACFPPD_00830</name>
</gene>
<feature type="binding site" evidence="7">
    <location>
        <position position="144"/>
    </location>
    <ligand>
        <name>substrate</name>
    </ligand>
</feature>
<dbReference type="EMBL" id="JBHSMH010000001">
    <property type="protein sequence ID" value="MFC5467243.1"/>
    <property type="molecule type" value="Genomic_DNA"/>
</dbReference>
<feature type="binding site" evidence="7">
    <location>
        <position position="126"/>
    </location>
    <ligand>
        <name>ATP</name>
        <dbReference type="ChEBI" id="CHEBI:30616"/>
    </ligand>
</feature>
<feature type="binding site" evidence="7">
    <location>
        <position position="39"/>
    </location>
    <ligand>
        <name>substrate</name>
    </ligand>
</feature>
<comment type="similarity">
    <text evidence="7">Belongs to the shikimate kinase family.</text>
</comment>
<keyword evidence="6 7" id="KW-0057">Aromatic amino acid biosynthesis</keyword>
<dbReference type="GO" id="GO:0016301">
    <property type="term" value="F:kinase activity"/>
    <property type="evidence" value="ECO:0007669"/>
    <property type="project" value="UniProtKB-KW"/>
</dbReference>
<keyword evidence="7" id="KW-0479">Metal-binding</keyword>
<comment type="subcellular location">
    <subcellularLocation>
        <location evidence="7">Cytoplasm</location>
    </subcellularLocation>
</comment>
<evidence type="ECO:0000256" key="1">
    <source>
        <dbReference type="ARBA" id="ARBA00022605"/>
    </source>
</evidence>
<evidence type="ECO:0000256" key="4">
    <source>
        <dbReference type="ARBA" id="ARBA00022777"/>
    </source>
</evidence>
<feature type="binding site" evidence="7">
    <location>
        <position position="85"/>
    </location>
    <ligand>
        <name>substrate</name>
    </ligand>
</feature>
<dbReference type="Proteomes" id="UP001596105">
    <property type="component" value="Unassembled WGS sequence"/>
</dbReference>
<dbReference type="SUPFAM" id="SSF52540">
    <property type="entry name" value="P-loop containing nucleoside triphosphate hydrolases"/>
    <property type="match status" value="1"/>
</dbReference>
<evidence type="ECO:0000313" key="8">
    <source>
        <dbReference type="EMBL" id="MFC5467243.1"/>
    </source>
</evidence>
<keyword evidence="1 7" id="KW-0028">Amino-acid biosynthesis</keyword>
<keyword evidence="9" id="KW-1185">Reference proteome</keyword>
<keyword evidence="5 7" id="KW-0067">ATP-binding</keyword>
<proteinExistence type="inferred from homology"/>
<dbReference type="Gene3D" id="3.40.50.300">
    <property type="entry name" value="P-loop containing nucleotide triphosphate hydrolases"/>
    <property type="match status" value="1"/>
</dbReference>
<keyword evidence="3 7" id="KW-0547">Nucleotide-binding</keyword>
<feature type="binding site" evidence="7">
    <location>
        <begin position="17"/>
        <end position="22"/>
    </location>
    <ligand>
        <name>ATP</name>
        <dbReference type="ChEBI" id="CHEBI:30616"/>
    </ligand>
</feature>